<evidence type="ECO:0000256" key="5">
    <source>
        <dbReference type="SAM" id="Phobius"/>
    </source>
</evidence>
<evidence type="ECO:0000313" key="7">
    <source>
        <dbReference type="EMBL" id="VAV94502.1"/>
    </source>
</evidence>
<evidence type="ECO:0000259" key="6">
    <source>
        <dbReference type="Pfam" id="PF07291"/>
    </source>
</evidence>
<dbReference type="EMBL" id="UOEH01000142">
    <property type="protein sequence ID" value="VAV94502.1"/>
    <property type="molecule type" value="Genomic_DNA"/>
</dbReference>
<evidence type="ECO:0000256" key="2">
    <source>
        <dbReference type="ARBA" id="ARBA00022692"/>
    </source>
</evidence>
<feature type="transmembrane region" description="Helical" evidence="5">
    <location>
        <begin position="6"/>
        <end position="27"/>
    </location>
</feature>
<keyword evidence="3 5" id="KW-1133">Transmembrane helix</keyword>
<evidence type="ECO:0000256" key="3">
    <source>
        <dbReference type="ARBA" id="ARBA00022989"/>
    </source>
</evidence>
<keyword evidence="2 5" id="KW-0812">Transmembrane</keyword>
<evidence type="ECO:0000256" key="1">
    <source>
        <dbReference type="ARBA" id="ARBA00004141"/>
    </source>
</evidence>
<accession>A0A3B0RSJ6</accession>
<sequence>MMIDPQIHIAFRLLLAVIIGAALVHKIGDVKEFKRTLLSYKVLPNKVSALAAYVVILVEAAITTALLVGFSGAGLAAAFLFAFYGALIGVKLAQGQVYIDCGCSWVKGARLSIHYCYRNGVLAALGLFLVLPVSNRAIGIIDYINIGGFAATAAGVYFLLDAVLHMKNLEMAR</sequence>
<proteinExistence type="predicted"/>
<feature type="transmembrane region" description="Helical" evidence="5">
    <location>
        <begin position="140"/>
        <end position="164"/>
    </location>
</feature>
<organism evidence="7">
    <name type="scientific">hydrothermal vent metagenome</name>
    <dbReference type="NCBI Taxonomy" id="652676"/>
    <lineage>
        <taxon>unclassified sequences</taxon>
        <taxon>metagenomes</taxon>
        <taxon>ecological metagenomes</taxon>
    </lineage>
</organism>
<evidence type="ECO:0000256" key="4">
    <source>
        <dbReference type="ARBA" id="ARBA00023136"/>
    </source>
</evidence>
<feature type="transmembrane region" description="Helical" evidence="5">
    <location>
        <begin position="115"/>
        <end position="134"/>
    </location>
</feature>
<feature type="domain" description="Methylamine utilisation protein MauE" evidence="6">
    <location>
        <begin position="8"/>
        <end position="131"/>
    </location>
</feature>
<feature type="transmembrane region" description="Helical" evidence="5">
    <location>
        <begin position="74"/>
        <end position="94"/>
    </location>
</feature>
<dbReference type="AlphaFoldDB" id="A0A3B0RSJ6"/>
<reference evidence="7" key="1">
    <citation type="submission" date="2018-06" db="EMBL/GenBank/DDBJ databases">
        <authorList>
            <person name="Zhirakovskaya E."/>
        </authorList>
    </citation>
    <scope>NUCLEOTIDE SEQUENCE</scope>
</reference>
<dbReference type="InterPro" id="IPR009908">
    <property type="entry name" value="Methylamine_util_MauE"/>
</dbReference>
<feature type="transmembrane region" description="Helical" evidence="5">
    <location>
        <begin position="47"/>
        <end position="68"/>
    </location>
</feature>
<dbReference type="GO" id="GO:0016020">
    <property type="term" value="C:membrane"/>
    <property type="evidence" value="ECO:0007669"/>
    <property type="project" value="UniProtKB-SubCell"/>
</dbReference>
<keyword evidence="4 5" id="KW-0472">Membrane</keyword>
<gene>
    <name evidence="7" type="ORF">MNBD_ALPHA05-1254</name>
</gene>
<name>A0A3B0RSJ6_9ZZZZ</name>
<dbReference type="Pfam" id="PF07291">
    <property type="entry name" value="MauE"/>
    <property type="match status" value="1"/>
</dbReference>
<comment type="subcellular location">
    <subcellularLocation>
        <location evidence="1">Membrane</location>
        <topology evidence="1">Multi-pass membrane protein</topology>
    </subcellularLocation>
</comment>
<dbReference type="GO" id="GO:0030416">
    <property type="term" value="P:methylamine metabolic process"/>
    <property type="evidence" value="ECO:0007669"/>
    <property type="project" value="InterPro"/>
</dbReference>
<protein>
    <recommendedName>
        <fullName evidence="6">Methylamine utilisation protein MauE domain-containing protein</fullName>
    </recommendedName>
</protein>